<keyword evidence="2 3" id="KW-0378">Hydrolase</keyword>
<dbReference type="AlphaFoldDB" id="A0A2S6H1W0"/>
<dbReference type="GO" id="GO:0052689">
    <property type="term" value="F:carboxylic ester hydrolase activity"/>
    <property type="evidence" value="ECO:0007669"/>
    <property type="project" value="UniProtKB-ARBA"/>
</dbReference>
<dbReference type="OrthoDB" id="5704902at2"/>
<comment type="caution">
    <text evidence="3">The sequence shown here is derived from an EMBL/GenBank/DDBJ whole genome shotgun (WGS) entry which is preliminary data.</text>
</comment>
<gene>
    <name evidence="3" type="ORF">CLV40_101597</name>
</gene>
<keyword evidence="4" id="KW-1185">Reference proteome</keyword>
<dbReference type="InterPro" id="IPR029058">
    <property type="entry name" value="AB_hydrolase_fold"/>
</dbReference>
<evidence type="ECO:0000313" key="3">
    <source>
        <dbReference type="EMBL" id="PPK71407.1"/>
    </source>
</evidence>
<comment type="similarity">
    <text evidence="1">Belongs to the AB hydrolase superfamily.</text>
</comment>
<protein>
    <submittedName>
        <fullName evidence="3">Alpha/beta hydrolase family protein DUF1100</fullName>
    </submittedName>
</protein>
<evidence type="ECO:0000313" key="4">
    <source>
        <dbReference type="Proteomes" id="UP000239203"/>
    </source>
</evidence>
<name>A0A2S6H1W0_9PSEU</name>
<reference evidence="3 4" key="1">
    <citation type="submission" date="2018-02" db="EMBL/GenBank/DDBJ databases">
        <title>Genomic Encyclopedia of Archaeal and Bacterial Type Strains, Phase II (KMG-II): from individual species to whole genera.</title>
        <authorList>
            <person name="Goeker M."/>
        </authorList>
    </citation>
    <scope>NUCLEOTIDE SEQUENCE [LARGE SCALE GENOMIC DNA]</scope>
    <source>
        <strain evidence="3 4">YU 961-1</strain>
    </source>
</reference>
<dbReference type="PANTHER" id="PTHR22946">
    <property type="entry name" value="DIENELACTONE HYDROLASE DOMAIN-CONTAINING PROTEIN-RELATED"/>
    <property type="match status" value="1"/>
</dbReference>
<dbReference type="InterPro" id="IPR010520">
    <property type="entry name" value="FrsA-like"/>
</dbReference>
<evidence type="ECO:0000256" key="1">
    <source>
        <dbReference type="ARBA" id="ARBA00008645"/>
    </source>
</evidence>
<dbReference type="PANTHER" id="PTHR22946:SF9">
    <property type="entry name" value="POLYKETIDE TRANSFERASE AF380"/>
    <property type="match status" value="1"/>
</dbReference>
<sequence>MSDLAELKQFVVAHAISQNLPADHYTRLLDAITTADGDGPGSWAHEWIAAGDAETDPQAATQYYVLGRFPFVEGPGRARALAKAIESFDRWRATEPAIEPRTVEVEGETITVWTAGLSTSELKPLLVLSGGIVSPKEQWAAVLPQIAAFGLAGVVTEYPGVGESPLTAHKESWRLFPAILDALKAEAKVDQTYLLALSFSGHLALRAALDDPRVRGVVGNGPPLRDFFTDTTWQGKVPAITRDTLAHLAGVTPDLVWDHVRDWALSEDDLRALSIPVAAVTARRDEIIPASDTALLRAAVADITINEHDDVHGAPSHLAETRVWSLLAVLRQWPDAHPAVLAALSAAVDAARKPAD</sequence>
<dbReference type="SUPFAM" id="SSF53474">
    <property type="entry name" value="alpha/beta-Hydrolases"/>
    <property type="match status" value="1"/>
</dbReference>
<dbReference type="Proteomes" id="UP000239203">
    <property type="component" value="Unassembled WGS sequence"/>
</dbReference>
<dbReference type="InterPro" id="IPR050261">
    <property type="entry name" value="FrsA_esterase"/>
</dbReference>
<dbReference type="Gene3D" id="3.40.50.1820">
    <property type="entry name" value="alpha/beta hydrolase"/>
    <property type="match status" value="1"/>
</dbReference>
<organism evidence="3 4">
    <name type="scientific">Actinokineospora auranticolor</name>
    <dbReference type="NCBI Taxonomy" id="155976"/>
    <lineage>
        <taxon>Bacteria</taxon>
        <taxon>Bacillati</taxon>
        <taxon>Actinomycetota</taxon>
        <taxon>Actinomycetes</taxon>
        <taxon>Pseudonocardiales</taxon>
        <taxon>Pseudonocardiaceae</taxon>
        <taxon>Actinokineospora</taxon>
    </lineage>
</organism>
<evidence type="ECO:0000256" key="2">
    <source>
        <dbReference type="ARBA" id="ARBA00022801"/>
    </source>
</evidence>
<dbReference type="Pfam" id="PF06500">
    <property type="entry name" value="FrsA-like"/>
    <property type="match status" value="1"/>
</dbReference>
<accession>A0A2S6H1W0</accession>
<dbReference type="EMBL" id="PTIX01000001">
    <property type="protein sequence ID" value="PPK71407.1"/>
    <property type="molecule type" value="Genomic_DNA"/>
</dbReference>
<dbReference type="RefSeq" id="WP_104476567.1">
    <property type="nucleotide sequence ID" value="NZ_CP154825.1"/>
</dbReference>
<proteinExistence type="inferred from homology"/>